<dbReference type="EnsemblMetazoa" id="CapteT107906">
    <property type="protein sequence ID" value="CapteP107906"/>
    <property type="gene ID" value="CapteG107906"/>
</dbReference>
<dbReference type="GO" id="GO:0019319">
    <property type="term" value="P:hexose biosynthetic process"/>
    <property type="evidence" value="ECO:0007669"/>
    <property type="project" value="TreeGrafter"/>
</dbReference>
<dbReference type="Gene3D" id="3.40.50.300">
    <property type="entry name" value="P-loop containing nucleotide triphosphate hydrolases"/>
    <property type="match status" value="1"/>
</dbReference>
<reference evidence="3" key="3">
    <citation type="submission" date="2015-06" db="UniProtKB">
        <authorList>
            <consortium name="EnsemblMetazoa"/>
        </authorList>
    </citation>
    <scope>IDENTIFICATION</scope>
</reference>
<name>R7VL97_CAPTE</name>
<evidence type="ECO:0000313" key="4">
    <source>
        <dbReference type="Proteomes" id="UP000014760"/>
    </source>
</evidence>
<dbReference type="PANTHER" id="PTHR15723:SF0">
    <property type="entry name" value="CARBOHYDRATE SULFOTRANSFERASE 15"/>
    <property type="match status" value="1"/>
</dbReference>
<proteinExistence type="predicted"/>
<organism evidence="2">
    <name type="scientific">Capitella teleta</name>
    <name type="common">Polychaete worm</name>
    <dbReference type="NCBI Taxonomy" id="283909"/>
    <lineage>
        <taxon>Eukaryota</taxon>
        <taxon>Metazoa</taxon>
        <taxon>Spiralia</taxon>
        <taxon>Lophotrochozoa</taxon>
        <taxon>Annelida</taxon>
        <taxon>Polychaeta</taxon>
        <taxon>Sedentaria</taxon>
        <taxon>Scolecida</taxon>
        <taxon>Capitellidae</taxon>
        <taxon>Capitella</taxon>
    </lineage>
</organism>
<dbReference type="PANTHER" id="PTHR15723">
    <property type="entry name" value="CARBOHYDRATE SULFOTRANSFERASE 15"/>
    <property type="match status" value="1"/>
</dbReference>
<feature type="domain" description="Sulfotransferase" evidence="1">
    <location>
        <begin position="62"/>
        <end position="320"/>
    </location>
</feature>
<dbReference type="HOGENOM" id="CLU_017703_2_0_1"/>
<dbReference type="SUPFAM" id="SSF52540">
    <property type="entry name" value="P-loop containing nucleoside triphosphate hydrolases"/>
    <property type="match status" value="1"/>
</dbReference>
<evidence type="ECO:0000259" key="1">
    <source>
        <dbReference type="Pfam" id="PF00685"/>
    </source>
</evidence>
<evidence type="ECO:0000313" key="2">
    <source>
        <dbReference type="EMBL" id="ELU18071.1"/>
    </source>
</evidence>
<protein>
    <recommendedName>
        <fullName evidence="1">Sulfotransferase domain-containing protein</fullName>
    </recommendedName>
</protein>
<dbReference type="Pfam" id="PF00685">
    <property type="entry name" value="Sulfotransfer_1"/>
    <property type="match status" value="1"/>
</dbReference>
<dbReference type="OrthoDB" id="8068875at2759"/>
<accession>R7VL97</accession>
<dbReference type="AlphaFoldDB" id="R7VL97"/>
<dbReference type="GO" id="GO:0050659">
    <property type="term" value="F:N-acetylgalactosamine 4-sulfate 6-O-sulfotransferase activity"/>
    <property type="evidence" value="ECO:0007669"/>
    <property type="project" value="TreeGrafter"/>
</dbReference>
<sequence length="355" mass="41980">MDYLPNYKNPCWYAKVTNGSDNPYALNPYNRDREANLVDPWRALAKKRDRGETTRTRCLPLVYLIGVTKSGTTDLYDSIVKHTEIAEPSMKEPMWWNRFTIGEWNSPTGATFTHYVDLFDRASERIELLTDAKSLNHNVLTIDGCPAYLWDYDGWQKIPGNKGLDEPRFILAHSIKELVPEAKIIAILRHPTERLFSQFRMKRPTASVQNFHERVVQALDAFRDCLLNHTLRHCTYKDDYQYERQLYFRASLYSVYLEDWLKVFPKEQVLVLKAEDYYFDRRSSLEQVFKFLELGPLKAKTWNIILAAKVKNSKQSYALRLKDDMLNSTREMLNTFFQPYNERLAEILKDKRFLW</sequence>
<dbReference type="InterPro" id="IPR027417">
    <property type="entry name" value="P-loop_NTPase"/>
</dbReference>
<gene>
    <name evidence="2" type="ORF">CAPTEDRAFT_107906</name>
</gene>
<dbReference type="Proteomes" id="UP000014760">
    <property type="component" value="Unassembled WGS sequence"/>
</dbReference>
<keyword evidence="4" id="KW-1185">Reference proteome</keyword>
<dbReference type="STRING" id="283909.R7VL97"/>
<evidence type="ECO:0000313" key="3">
    <source>
        <dbReference type="EnsemblMetazoa" id="CapteP107906"/>
    </source>
</evidence>
<reference evidence="4" key="1">
    <citation type="submission" date="2012-12" db="EMBL/GenBank/DDBJ databases">
        <authorList>
            <person name="Hellsten U."/>
            <person name="Grimwood J."/>
            <person name="Chapman J.A."/>
            <person name="Shapiro H."/>
            <person name="Aerts A."/>
            <person name="Otillar R.P."/>
            <person name="Terry A.Y."/>
            <person name="Boore J.L."/>
            <person name="Simakov O."/>
            <person name="Marletaz F."/>
            <person name="Cho S.-J."/>
            <person name="Edsinger-Gonzales E."/>
            <person name="Havlak P."/>
            <person name="Kuo D.-H."/>
            <person name="Larsson T."/>
            <person name="Lv J."/>
            <person name="Arendt D."/>
            <person name="Savage R."/>
            <person name="Osoegawa K."/>
            <person name="de Jong P."/>
            <person name="Lindberg D.R."/>
            <person name="Seaver E.C."/>
            <person name="Weisblat D.A."/>
            <person name="Putnam N.H."/>
            <person name="Grigoriev I.V."/>
            <person name="Rokhsar D.S."/>
        </authorList>
    </citation>
    <scope>NUCLEOTIDE SEQUENCE</scope>
    <source>
        <strain evidence="4">I ESC-2004</strain>
    </source>
</reference>
<dbReference type="InterPro" id="IPR052654">
    <property type="entry name" value="CS_Sulfotransferase"/>
</dbReference>
<dbReference type="InterPro" id="IPR000863">
    <property type="entry name" value="Sulfotransferase_dom"/>
</dbReference>
<reference evidence="2 4" key="2">
    <citation type="journal article" date="2013" name="Nature">
        <title>Insights into bilaterian evolution from three spiralian genomes.</title>
        <authorList>
            <person name="Simakov O."/>
            <person name="Marletaz F."/>
            <person name="Cho S.J."/>
            <person name="Edsinger-Gonzales E."/>
            <person name="Havlak P."/>
            <person name="Hellsten U."/>
            <person name="Kuo D.H."/>
            <person name="Larsson T."/>
            <person name="Lv J."/>
            <person name="Arendt D."/>
            <person name="Savage R."/>
            <person name="Osoegawa K."/>
            <person name="de Jong P."/>
            <person name="Grimwood J."/>
            <person name="Chapman J.A."/>
            <person name="Shapiro H."/>
            <person name="Aerts A."/>
            <person name="Otillar R.P."/>
            <person name="Terry A.Y."/>
            <person name="Boore J.L."/>
            <person name="Grigoriev I.V."/>
            <person name="Lindberg D.R."/>
            <person name="Seaver E.C."/>
            <person name="Weisblat D.A."/>
            <person name="Putnam N.H."/>
            <person name="Rokhsar D.S."/>
        </authorList>
    </citation>
    <scope>NUCLEOTIDE SEQUENCE</scope>
    <source>
        <strain evidence="2 4">I ESC-2004</strain>
    </source>
</reference>
<dbReference type="OMA" id="SIRECAY"/>
<dbReference type="EMBL" id="AMQN01016519">
    <property type="status" value="NOT_ANNOTATED_CDS"/>
    <property type="molecule type" value="Genomic_DNA"/>
</dbReference>
<dbReference type="EMBL" id="KB292156">
    <property type="protein sequence ID" value="ELU18071.1"/>
    <property type="molecule type" value="Genomic_DNA"/>
</dbReference>